<keyword evidence="1" id="KW-0614">Plasmid</keyword>
<reference evidence="1 2" key="1">
    <citation type="journal article" date="2011" name="J. Bacteriol.">
        <title>Complete genome sequence of Paenibacillus polymyxa SC2, a strain of plant growth-promoting Rhizobacterium with broad-spectrum antimicrobial activity.</title>
        <authorList>
            <person name="Ma M."/>
            <person name="Wang C."/>
            <person name="Ding Y."/>
            <person name="Li L."/>
            <person name="Shen D."/>
            <person name="Jiang X."/>
            <person name="Guan D."/>
            <person name="Cao F."/>
            <person name="Chen H."/>
            <person name="Feng R."/>
            <person name="Wang X."/>
            <person name="Ge Y."/>
            <person name="Yao L."/>
            <person name="Bing X."/>
            <person name="Yang X."/>
            <person name="Li J."/>
            <person name="Du B."/>
        </authorList>
    </citation>
    <scope>NUCLEOTIDE SEQUENCE [LARGE SCALE GENOMIC DNA]</scope>
    <source>
        <strain evidence="1 2">SC2</strain>
        <plasmid evidence="2">pSC2</plasmid>
    </source>
</reference>
<gene>
    <name evidence="1" type="ORF">PPSC2_27225</name>
</gene>
<dbReference type="KEGG" id="ppm:PPSC2_27225"/>
<name>E3EL12_PAEPS</name>
<dbReference type="AlphaFoldDB" id="E3EL12"/>
<accession>E3EL12</accession>
<dbReference type="RefSeq" id="WP_013385988.1">
    <property type="nucleotide sequence ID" value="NC_014628.2"/>
</dbReference>
<dbReference type="PATRIC" id="fig|886882.15.peg.5762"/>
<protein>
    <submittedName>
        <fullName evidence="1">Uncharacterized protein</fullName>
    </submittedName>
</protein>
<sequence>MTNKLTVKRVLVQGSAEFRINCNDLMALVTPEQAADEKYMQEFFRAEAYRILASGHSSDSQAEYENDVSVLVSEEIAAKHTGKIISATLWSDILTDNIKTRTKCNHRD</sequence>
<geneLocation type="plasmid" evidence="1 2">
    <name>pSC2</name>
</geneLocation>
<proteinExistence type="predicted"/>
<evidence type="ECO:0000313" key="2">
    <source>
        <dbReference type="Proteomes" id="UP000006868"/>
    </source>
</evidence>
<dbReference type="HOGENOM" id="CLU_2194368_0_0_9"/>
<evidence type="ECO:0000313" key="1">
    <source>
        <dbReference type="EMBL" id="ADO59574.1"/>
    </source>
</evidence>
<dbReference type="OrthoDB" id="9956555at2"/>
<dbReference type="Proteomes" id="UP000006868">
    <property type="component" value="Plasmid pSC2"/>
</dbReference>
<dbReference type="EMBL" id="CP002214">
    <property type="protein sequence ID" value="ADO59574.1"/>
    <property type="molecule type" value="Genomic_DNA"/>
</dbReference>
<organism evidence="1 2">
    <name type="scientific">Paenibacillus polymyxa (strain SC2)</name>
    <name type="common">Bacillus polymyxa</name>
    <dbReference type="NCBI Taxonomy" id="886882"/>
    <lineage>
        <taxon>Bacteria</taxon>
        <taxon>Bacillati</taxon>
        <taxon>Bacillota</taxon>
        <taxon>Bacilli</taxon>
        <taxon>Bacillales</taxon>
        <taxon>Paenibacillaceae</taxon>
        <taxon>Paenibacillus</taxon>
    </lineage>
</organism>